<keyword evidence="5 9" id="KW-0812">Transmembrane</keyword>
<dbReference type="OMA" id="CPYLIYK"/>
<dbReference type="AlphaFoldDB" id="E3ND04"/>
<dbReference type="CTD" id="9823097"/>
<accession>E3ND04</accession>
<evidence type="ECO:0000256" key="2">
    <source>
        <dbReference type="ARBA" id="ARBA00007809"/>
    </source>
</evidence>
<dbReference type="eggNOG" id="ENOG502S5M6">
    <property type="taxonomic scope" value="Eukaryota"/>
</dbReference>
<dbReference type="InterPro" id="IPR047664">
    <property type="entry name" value="SWEET"/>
</dbReference>
<keyword evidence="8 9" id="KW-0472">Membrane</keyword>
<comment type="similarity">
    <text evidence="2 9">Belongs to the SWEET sugar transporter family.</text>
</comment>
<reference evidence="10" key="1">
    <citation type="submission" date="2007-07" db="EMBL/GenBank/DDBJ databases">
        <title>PCAP assembly of the Caenorhabditis remanei genome.</title>
        <authorList>
            <consortium name="The Caenorhabditis remanei Sequencing Consortium"/>
            <person name="Wilson R.K."/>
        </authorList>
    </citation>
    <scope>NUCLEOTIDE SEQUENCE [LARGE SCALE GENOMIC DNA]</scope>
    <source>
        <strain evidence="10">PB4641</strain>
    </source>
</reference>
<dbReference type="Gene3D" id="1.20.1280.290">
    <property type="match status" value="2"/>
</dbReference>
<evidence type="ECO:0000256" key="6">
    <source>
        <dbReference type="ARBA" id="ARBA00022737"/>
    </source>
</evidence>
<dbReference type="KEGG" id="crq:GCK72_017103"/>
<gene>
    <name evidence="10" type="ORF">CRE_23723</name>
</gene>
<dbReference type="GO" id="GO:0012505">
    <property type="term" value="C:endomembrane system"/>
    <property type="evidence" value="ECO:0007669"/>
    <property type="project" value="UniProtKB-SubCell"/>
</dbReference>
<evidence type="ECO:0000256" key="8">
    <source>
        <dbReference type="ARBA" id="ARBA00023136"/>
    </source>
</evidence>
<dbReference type="FunFam" id="1.20.1280.290:FF:000053">
    <property type="entry name" value="Sugar transporter SWEET"/>
    <property type="match status" value="1"/>
</dbReference>
<sequence>MVFRCDAKIVVASKSLSTSLHFLLASFLIILSIFLFSTCYFFQKMELDLGTISVSRLFAMYTSNLVWSLFLTSTALHAVALITSPVQAVYKWIRRQSSDSDTPIPYICAVIGSSLWLRYSIFLRDTKLILLQTYAVSMQLFFVVALIFYRTKRRKLIRLMTGIAAAMSLLFLYIDNLNDEDGKEFTGRIASGAQIAGSLVCPYLIYKAVTSKCIDFVPLAPVVFTWVMELHAIVYSIGIDDFYMLLANVIFFCMDGSLLSMFFVYPTEKKKKNLKSPIPTVM</sequence>
<comment type="function">
    <text evidence="9">Mediates sugar transport across membranes.</text>
</comment>
<dbReference type="Proteomes" id="UP000008281">
    <property type="component" value="Unassembled WGS sequence"/>
</dbReference>
<dbReference type="InParanoid" id="E3ND04"/>
<keyword evidence="4 9" id="KW-0762">Sugar transport</keyword>
<dbReference type="OrthoDB" id="409725at2759"/>
<organism evidence="11">
    <name type="scientific">Caenorhabditis remanei</name>
    <name type="common">Caenorhabditis vulgaris</name>
    <dbReference type="NCBI Taxonomy" id="31234"/>
    <lineage>
        <taxon>Eukaryota</taxon>
        <taxon>Metazoa</taxon>
        <taxon>Ecdysozoa</taxon>
        <taxon>Nematoda</taxon>
        <taxon>Chromadorea</taxon>
        <taxon>Rhabditida</taxon>
        <taxon>Rhabditina</taxon>
        <taxon>Rhabditomorpha</taxon>
        <taxon>Rhabditoidea</taxon>
        <taxon>Rhabditidae</taxon>
        <taxon>Peloderinae</taxon>
        <taxon>Caenorhabditis</taxon>
    </lineage>
</organism>
<keyword evidence="7 9" id="KW-1133">Transmembrane helix</keyword>
<dbReference type="FunCoup" id="E3ND04">
    <property type="interactions" value="150"/>
</dbReference>
<dbReference type="HOGENOM" id="CLU_105550_0_0_1"/>
<dbReference type="EMBL" id="DS268604">
    <property type="protein sequence ID" value="EFO93417.1"/>
    <property type="molecule type" value="Genomic_DNA"/>
</dbReference>
<evidence type="ECO:0000256" key="5">
    <source>
        <dbReference type="ARBA" id="ARBA00022692"/>
    </source>
</evidence>
<feature type="transmembrane region" description="Helical" evidence="9">
    <location>
        <begin position="186"/>
        <end position="205"/>
    </location>
</feature>
<feature type="transmembrane region" description="Helical" evidence="9">
    <location>
        <begin position="63"/>
        <end position="83"/>
    </location>
</feature>
<dbReference type="FunFam" id="1.20.1280.290:FF:000043">
    <property type="entry name" value="Sugar transporter SWEET"/>
    <property type="match status" value="1"/>
</dbReference>
<keyword evidence="6" id="KW-0677">Repeat</keyword>
<dbReference type="InterPro" id="IPR004316">
    <property type="entry name" value="SWEET_rpt"/>
</dbReference>
<dbReference type="STRING" id="31234.E3ND04"/>
<evidence type="ECO:0000256" key="9">
    <source>
        <dbReference type="RuleBase" id="RU910715"/>
    </source>
</evidence>
<feature type="transmembrane region" description="Helical" evidence="9">
    <location>
        <begin position="128"/>
        <end position="149"/>
    </location>
</feature>
<dbReference type="GO" id="GO:0051119">
    <property type="term" value="F:sugar transmembrane transporter activity"/>
    <property type="evidence" value="ECO:0007669"/>
    <property type="project" value="InterPro"/>
</dbReference>
<protein>
    <recommendedName>
        <fullName evidence="9">Sugar transporter SWEET</fullName>
    </recommendedName>
</protein>
<evidence type="ECO:0000256" key="1">
    <source>
        <dbReference type="ARBA" id="ARBA00004127"/>
    </source>
</evidence>
<dbReference type="Pfam" id="PF03083">
    <property type="entry name" value="MtN3_slv"/>
    <property type="match status" value="1"/>
</dbReference>
<evidence type="ECO:0000256" key="3">
    <source>
        <dbReference type="ARBA" id="ARBA00022448"/>
    </source>
</evidence>
<dbReference type="PANTHER" id="PTHR10791">
    <property type="entry name" value="RAG1-ACTIVATING PROTEIN 1"/>
    <property type="match status" value="1"/>
</dbReference>
<feature type="transmembrane region" description="Helical" evidence="9">
    <location>
        <begin position="20"/>
        <end position="43"/>
    </location>
</feature>
<dbReference type="GO" id="GO:0005886">
    <property type="term" value="C:plasma membrane"/>
    <property type="evidence" value="ECO:0007669"/>
    <property type="project" value="UniProtKB-SubCell"/>
</dbReference>
<name>E3ND04_CAERE</name>
<evidence type="ECO:0000313" key="10">
    <source>
        <dbReference type="EMBL" id="EFO93417.1"/>
    </source>
</evidence>
<keyword evidence="11" id="KW-1185">Reference proteome</keyword>
<evidence type="ECO:0000256" key="4">
    <source>
        <dbReference type="ARBA" id="ARBA00022597"/>
    </source>
</evidence>
<feature type="transmembrane region" description="Helical" evidence="9">
    <location>
        <begin position="156"/>
        <end position="174"/>
    </location>
</feature>
<comment type="subcellular location">
    <subcellularLocation>
        <location evidence="9">Cell membrane</location>
        <topology evidence="9">Multi-pass membrane protein</topology>
    </subcellularLocation>
    <subcellularLocation>
        <location evidence="1">Endomembrane system</location>
        <topology evidence="1">Multi-pass membrane protein</topology>
    </subcellularLocation>
</comment>
<feature type="transmembrane region" description="Helical" evidence="9">
    <location>
        <begin position="243"/>
        <end position="265"/>
    </location>
</feature>
<keyword evidence="3 9" id="KW-0813">Transport</keyword>
<dbReference type="PANTHER" id="PTHR10791:SF233">
    <property type="entry name" value="SUGAR TRANSPORTER SWEET"/>
    <property type="match status" value="1"/>
</dbReference>
<evidence type="ECO:0000313" key="11">
    <source>
        <dbReference type="Proteomes" id="UP000008281"/>
    </source>
</evidence>
<feature type="transmembrane region" description="Helical" evidence="9">
    <location>
        <begin position="217"/>
        <end position="237"/>
    </location>
</feature>
<evidence type="ECO:0000256" key="7">
    <source>
        <dbReference type="ARBA" id="ARBA00022989"/>
    </source>
</evidence>
<proteinExistence type="inferred from homology"/>
<dbReference type="GeneID" id="9823097"/>
<dbReference type="RefSeq" id="XP_003093714.2">
    <property type="nucleotide sequence ID" value="XM_003093666.2"/>
</dbReference>